<evidence type="ECO:0000256" key="6">
    <source>
        <dbReference type="ARBA" id="ARBA00022839"/>
    </source>
</evidence>
<dbReference type="EC" id="5.6.2.4" evidence="12"/>
<evidence type="ECO:0000256" key="14">
    <source>
        <dbReference type="PROSITE-ProRule" id="PRU00560"/>
    </source>
</evidence>
<evidence type="ECO:0000256" key="10">
    <source>
        <dbReference type="ARBA" id="ARBA00023235"/>
    </source>
</evidence>
<evidence type="ECO:0000256" key="2">
    <source>
        <dbReference type="ARBA" id="ARBA00022741"/>
    </source>
</evidence>
<dbReference type="InterPro" id="IPR000212">
    <property type="entry name" value="DNA_helicase_UvrD/REP"/>
</dbReference>
<reference evidence="17" key="1">
    <citation type="submission" date="2016-02" db="EMBL/GenBank/DDBJ databases">
        <title>Genome sequence of Bacillus trypoxylicola KCTC 13244(T).</title>
        <authorList>
            <person name="Jeong H."/>
            <person name="Park S.-H."/>
            <person name="Choi S.-K."/>
        </authorList>
    </citation>
    <scope>NUCLEOTIDE SEQUENCE [LARGE SCALE GENOMIC DNA]</scope>
    <source>
        <strain evidence="17">KCTC 13244</strain>
    </source>
</reference>
<evidence type="ECO:0000256" key="3">
    <source>
        <dbReference type="ARBA" id="ARBA00022763"/>
    </source>
</evidence>
<keyword evidence="1" id="KW-0540">Nuclease</keyword>
<dbReference type="Proteomes" id="UP000075806">
    <property type="component" value="Unassembled WGS sequence"/>
</dbReference>
<dbReference type="PROSITE" id="PS51198">
    <property type="entry name" value="UVRD_HELICASE_ATP_BIND"/>
    <property type="match status" value="1"/>
</dbReference>
<name>A0A162EDR2_9BACI</name>
<accession>A0A162EDR2</accession>
<evidence type="ECO:0000256" key="12">
    <source>
        <dbReference type="ARBA" id="ARBA00034808"/>
    </source>
</evidence>
<dbReference type="InterPro" id="IPR011604">
    <property type="entry name" value="PDDEXK-like_dom_sf"/>
</dbReference>
<evidence type="ECO:0000256" key="9">
    <source>
        <dbReference type="ARBA" id="ARBA00023204"/>
    </source>
</evidence>
<dbReference type="GO" id="GO:0005829">
    <property type="term" value="C:cytosol"/>
    <property type="evidence" value="ECO:0007669"/>
    <property type="project" value="TreeGrafter"/>
</dbReference>
<dbReference type="PROSITE" id="PS51217">
    <property type="entry name" value="UVRD_HELICASE_CTER"/>
    <property type="match status" value="1"/>
</dbReference>
<feature type="domain" description="UvrD-like helicase ATP-binding" evidence="15">
    <location>
        <begin position="1"/>
        <end position="442"/>
    </location>
</feature>
<evidence type="ECO:0000313" key="18">
    <source>
        <dbReference type="Proteomes" id="UP000075806"/>
    </source>
</evidence>
<keyword evidence="8" id="KW-0238">DNA-binding</keyword>
<keyword evidence="10" id="KW-0413">Isomerase</keyword>
<gene>
    <name evidence="17" type="ORF">AZF04_06145</name>
</gene>
<dbReference type="Gene3D" id="3.90.320.10">
    <property type="match status" value="1"/>
</dbReference>
<keyword evidence="18" id="KW-1185">Reference proteome</keyword>
<evidence type="ECO:0000256" key="13">
    <source>
        <dbReference type="ARBA" id="ARBA00048988"/>
    </source>
</evidence>
<dbReference type="Pfam" id="PF00580">
    <property type="entry name" value="UvrD-helicase"/>
    <property type="match status" value="2"/>
</dbReference>
<evidence type="ECO:0000256" key="7">
    <source>
        <dbReference type="ARBA" id="ARBA00022840"/>
    </source>
</evidence>
<dbReference type="GO" id="GO:0033202">
    <property type="term" value="C:DNA helicase complex"/>
    <property type="evidence" value="ECO:0007669"/>
    <property type="project" value="TreeGrafter"/>
</dbReference>
<keyword evidence="5 14" id="KW-0347">Helicase</keyword>
<dbReference type="Pfam" id="PF13361">
    <property type="entry name" value="UvrD_C"/>
    <property type="match status" value="1"/>
</dbReference>
<dbReference type="InterPro" id="IPR014017">
    <property type="entry name" value="DNA_helicase_UvrD-like_C"/>
</dbReference>
<dbReference type="CDD" id="cd17932">
    <property type="entry name" value="DEXQc_UvrD"/>
    <property type="match status" value="1"/>
</dbReference>
<proteinExistence type="predicted"/>
<dbReference type="GO" id="GO:0004527">
    <property type="term" value="F:exonuclease activity"/>
    <property type="evidence" value="ECO:0007669"/>
    <property type="project" value="UniProtKB-KW"/>
</dbReference>
<evidence type="ECO:0000256" key="1">
    <source>
        <dbReference type="ARBA" id="ARBA00022722"/>
    </source>
</evidence>
<dbReference type="InterPro" id="IPR014016">
    <property type="entry name" value="UvrD-like_ATP-bd"/>
</dbReference>
<dbReference type="GO" id="GO:0005524">
    <property type="term" value="F:ATP binding"/>
    <property type="evidence" value="ECO:0007669"/>
    <property type="project" value="UniProtKB-UniRule"/>
</dbReference>
<evidence type="ECO:0000256" key="11">
    <source>
        <dbReference type="ARBA" id="ARBA00034617"/>
    </source>
</evidence>
<evidence type="ECO:0000256" key="8">
    <source>
        <dbReference type="ARBA" id="ARBA00023125"/>
    </source>
</evidence>
<evidence type="ECO:0000259" key="16">
    <source>
        <dbReference type="PROSITE" id="PS51217"/>
    </source>
</evidence>
<dbReference type="Gene3D" id="1.10.486.10">
    <property type="entry name" value="PCRA, domain 4"/>
    <property type="match status" value="1"/>
</dbReference>
<protein>
    <recommendedName>
        <fullName evidence="12">DNA 3'-5' helicase</fullName>
        <ecNumber evidence="12">5.6.2.4</ecNumber>
    </recommendedName>
</protein>
<dbReference type="SUPFAM" id="SSF52980">
    <property type="entry name" value="Restriction endonuclease-like"/>
    <property type="match status" value="1"/>
</dbReference>
<keyword evidence="9" id="KW-0234">DNA repair</keyword>
<dbReference type="Pfam" id="PF12705">
    <property type="entry name" value="PDDEXK_1"/>
    <property type="match status" value="1"/>
</dbReference>
<evidence type="ECO:0000259" key="15">
    <source>
        <dbReference type="PROSITE" id="PS51198"/>
    </source>
</evidence>
<keyword evidence="7 14" id="KW-0067">ATP-binding</keyword>
<dbReference type="GO" id="GO:0000725">
    <property type="term" value="P:recombinational repair"/>
    <property type="evidence" value="ECO:0007669"/>
    <property type="project" value="TreeGrafter"/>
</dbReference>
<dbReference type="EMBL" id="LTAO01000012">
    <property type="protein sequence ID" value="KYG32341.1"/>
    <property type="molecule type" value="Genomic_DNA"/>
</dbReference>
<keyword evidence="4 14" id="KW-0378">Hydrolase</keyword>
<feature type="domain" description="UvrD-like helicase C-terminal" evidence="16">
    <location>
        <begin position="447"/>
        <end position="734"/>
    </location>
</feature>
<dbReference type="GO" id="GO:0043138">
    <property type="term" value="F:3'-5' DNA helicase activity"/>
    <property type="evidence" value="ECO:0007669"/>
    <property type="project" value="UniProtKB-EC"/>
</dbReference>
<dbReference type="PANTHER" id="PTHR11070">
    <property type="entry name" value="UVRD / RECB / PCRA DNA HELICASE FAMILY MEMBER"/>
    <property type="match status" value="1"/>
</dbReference>
<evidence type="ECO:0000313" key="17">
    <source>
        <dbReference type="EMBL" id="KYG32341.1"/>
    </source>
</evidence>
<dbReference type="PANTHER" id="PTHR11070:SF48">
    <property type="entry name" value="ATP-DEPENDENT HELICASE_NUCLEASE SUBUNIT A"/>
    <property type="match status" value="1"/>
</dbReference>
<dbReference type="OrthoDB" id="9810135at2"/>
<dbReference type="InterPro" id="IPR038726">
    <property type="entry name" value="PDDEXK_AddAB-type"/>
</dbReference>
<dbReference type="InterPro" id="IPR011335">
    <property type="entry name" value="Restrct_endonuc-II-like"/>
</dbReference>
<keyword evidence="2 14" id="KW-0547">Nucleotide-binding</keyword>
<comment type="catalytic activity">
    <reaction evidence="11">
        <text>Couples ATP hydrolysis with the unwinding of duplex DNA by translocating in the 3'-5' direction.</text>
        <dbReference type="EC" id="5.6.2.4"/>
    </reaction>
</comment>
<organism evidence="17 18">
    <name type="scientific">Alkalihalobacillus trypoxylicola</name>
    <dbReference type="NCBI Taxonomy" id="519424"/>
    <lineage>
        <taxon>Bacteria</taxon>
        <taxon>Bacillati</taxon>
        <taxon>Bacillota</taxon>
        <taxon>Bacilli</taxon>
        <taxon>Bacillales</taxon>
        <taxon>Bacillaceae</taxon>
        <taxon>Alkalihalobacillus</taxon>
    </lineage>
</organism>
<evidence type="ECO:0000256" key="5">
    <source>
        <dbReference type="ARBA" id="ARBA00022806"/>
    </source>
</evidence>
<dbReference type="Gene3D" id="3.40.50.300">
    <property type="entry name" value="P-loop containing nucleotide triphosphate hydrolases"/>
    <property type="match status" value="4"/>
</dbReference>
<dbReference type="SUPFAM" id="SSF52540">
    <property type="entry name" value="P-loop containing nucleoside triphosphate hydrolases"/>
    <property type="match status" value="1"/>
</dbReference>
<keyword evidence="6" id="KW-0269">Exonuclease</keyword>
<dbReference type="InterPro" id="IPR027417">
    <property type="entry name" value="P-loop_NTPase"/>
</dbReference>
<sequence>MNFNDAQKKAIFNEQPFIVISAGAGSGKTRVLTERIIYLCDLKRTDPTHEMGVYIDKIVAITFTEKAAREMKERLRLRLLEKIEYAQKEEEKKFWIEQKNGLEKMVISTFHSFCQQLITQHAIISKLPPKAKVIDEIQANQMKEEMLEALFRENHFMKQAEVLFDFMTKSQLSMYLLQTLDEMRESYVGPSQIQELRYTEMKEIQERIVSDSIRKKIEHFYRKARLYIEQFIDYQDLTPAQVKHVNNIQQGFTELDTQMSDEEIIEACEGWMPNRGDKKWEQKIPPLYFLYELEWKPLKKWWKEVKPFVTFSEKSSTILKSFLQLVQELDESYNLHKMYLGVVDFSDLQQKAVALLQNPSIQKECQKHYHHIMVDEFQDTNQLQLEMLKRIRPKYQFLVGDTKQSIYRFRGANVSIMNRLEQEAKTRNDGDAISLNMNYRTVEPIIEAVNELFTEVMETNPTYSFETVYTPLKAGRLSTNSNEKAVELIQVEEEENQYEVLAKRLISLMQDKEQRGRSWKDIAILIPTRTKLLQLESALKNYQIPYSVSGGIGFFERQEVIDFIYFLRWLNRPFEDLYVLALLRGPLIGLTINDILDIKEQKNERTFYEFLYHLKPRDVDLCGTKVFEAAQTLQKWLTNYIPAQKVPTVSIFLNRLFEETGMKKNLLLQTNSLQKIKNVEKVIQMIEQQHCFLYEEMIAVIDERIKINDKEGEAEVERYGGDALQIMTVHASKGLEFPIVCLPQIERKPRADKGLIRFSADMGIVFSLLEEEQEKKRLYETPGYSRVKELGQLESIEEEKRLFYVAATRARDHLIMVGSNSSQSNSWLEMVEKAKEKSTISSYINEGSFTFEEEAVSSTQKYYSPPSIVMKKRSLTSVSVSEVMLYIKNKVEYFERYVLKVEDEQKRDFLEKELFGEPLSVAAELMGTMVHKACELMDQGMLPEEAIDESIAPKARLMDAIQKKEVRILLTNLLKTYNEPMRKQLGKPIENEWSFTYPLEEADAEIIGEVDKIVKREDGIHLIDFKSNQISHSGAELIPLYKEQLLLYKWAIEYHQKVILQSASLFVFRDENQPLHSLTFSDEDRHVLIKEIKELVKRKKKAKTRKEWLMS</sequence>
<dbReference type="RefSeq" id="WP_061948614.1">
    <property type="nucleotide sequence ID" value="NZ_LTAO01000012.1"/>
</dbReference>
<dbReference type="AlphaFoldDB" id="A0A162EDR2"/>
<keyword evidence="3" id="KW-0227">DNA damage</keyword>
<feature type="binding site" evidence="14">
    <location>
        <begin position="22"/>
        <end position="29"/>
    </location>
    <ligand>
        <name>ATP</name>
        <dbReference type="ChEBI" id="CHEBI:30616"/>
    </ligand>
</feature>
<comment type="catalytic activity">
    <reaction evidence="13">
        <text>ATP + H2O = ADP + phosphate + H(+)</text>
        <dbReference type="Rhea" id="RHEA:13065"/>
        <dbReference type="ChEBI" id="CHEBI:15377"/>
        <dbReference type="ChEBI" id="CHEBI:15378"/>
        <dbReference type="ChEBI" id="CHEBI:30616"/>
        <dbReference type="ChEBI" id="CHEBI:43474"/>
        <dbReference type="ChEBI" id="CHEBI:456216"/>
        <dbReference type="EC" id="5.6.2.4"/>
    </reaction>
</comment>
<dbReference type="GO" id="GO:0003677">
    <property type="term" value="F:DNA binding"/>
    <property type="evidence" value="ECO:0007669"/>
    <property type="project" value="UniProtKB-KW"/>
</dbReference>
<comment type="caution">
    <text evidence="17">The sequence shown here is derived from an EMBL/GenBank/DDBJ whole genome shotgun (WGS) entry which is preliminary data.</text>
</comment>
<dbReference type="STRING" id="519424.AZF04_06145"/>
<evidence type="ECO:0000256" key="4">
    <source>
        <dbReference type="ARBA" id="ARBA00022801"/>
    </source>
</evidence>